<protein>
    <submittedName>
        <fullName evidence="8">mRNA degradation ribonuclease J1/J2</fullName>
    </submittedName>
</protein>
<keyword evidence="9" id="KW-1185">Reference proteome</keyword>
<dbReference type="Proteomes" id="UP001218034">
    <property type="component" value="Chromosome"/>
</dbReference>
<keyword evidence="2" id="KW-0479">Metal-binding</keyword>
<dbReference type="Pfam" id="PF00753">
    <property type="entry name" value="Lactamase_B"/>
    <property type="match status" value="1"/>
</dbReference>
<dbReference type="EMBL" id="CP104395">
    <property type="protein sequence ID" value="WEL19795.1"/>
    <property type="molecule type" value="Genomic_DNA"/>
</dbReference>
<dbReference type="Gene3D" id="3.60.15.10">
    <property type="entry name" value="Ribonuclease Z/Hydroxyacylglutathione hydrolase-like"/>
    <property type="match status" value="1"/>
</dbReference>
<accession>A0ABY8CH12</accession>
<evidence type="ECO:0000256" key="1">
    <source>
        <dbReference type="ARBA" id="ARBA00022722"/>
    </source>
</evidence>
<organism evidence="8 9">
    <name type="scientific">Candidatus Nanohalococcus occultus</name>
    <dbReference type="NCBI Taxonomy" id="2978047"/>
    <lineage>
        <taxon>Archaea</taxon>
        <taxon>Candidatus Nanohalarchaeota</taxon>
        <taxon>Candidatus Nanohalarchaeota incertae sedis</taxon>
        <taxon>Candidatus Nanohalococcus</taxon>
    </lineage>
</organism>
<dbReference type="GeneID" id="90590225"/>
<dbReference type="InterPro" id="IPR001279">
    <property type="entry name" value="Metallo-B-lactamas"/>
</dbReference>
<dbReference type="CDD" id="cd07714">
    <property type="entry name" value="RNaseJ_MBL-fold"/>
    <property type="match status" value="1"/>
</dbReference>
<dbReference type="Pfam" id="PF07521">
    <property type="entry name" value="RMMBL"/>
    <property type="match status" value="1"/>
</dbReference>
<dbReference type="InterPro" id="IPR036866">
    <property type="entry name" value="RibonucZ/Hydroxyglut_hydro"/>
</dbReference>
<evidence type="ECO:0000256" key="6">
    <source>
        <dbReference type="ARBA" id="ARBA00022884"/>
    </source>
</evidence>
<keyword evidence="4" id="KW-0862">Zinc</keyword>
<dbReference type="SMART" id="SM00849">
    <property type="entry name" value="Lactamase_B"/>
    <property type="match status" value="1"/>
</dbReference>
<dbReference type="Gene3D" id="3.40.50.10710">
    <property type="entry name" value="Metallo-hydrolase/oxidoreductase"/>
    <property type="match status" value="1"/>
</dbReference>
<name>A0ABY8CH12_9ARCH</name>
<dbReference type="InterPro" id="IPR011108">
    <property type="entry name" value="RMMBL"/>
</dbReference>
<dbReference type="Pfam" id="PF22505">
    <property type="entry name" value="RNase_J_b_CASP"/>
    <property type="match status" value="1"/>
</dbReference>
<dbReference type="InterPro" id="IPR055132">
    <property type="entry name" value="RNase_J_b_CASP"/>
</dbReference>
<evidence type="ECO:0000256" key="2">
    <source>
        <dbReference type="ARBA" id="ARBA00022723"/>
    </source>
</evidence>
<evidence type="ECO:0000256" key="3">
    <source>
        <dbReference type="ARBA" id="ARBA00022801"/>
    </source>
</evidence>
<dbReference type="InterPro" id="IPR042173">
    <property type="entry name" value="RNase_J_2"/>
</dbReference>
<dbReference type="RefSeq" id="WP_347721627.1">
    <property type="nucleotide sequence ID" value="NZ_CP104395.1"/>
</dbReference>
<reference evidence="8 9" key="1">
    <citation type="submission" date="2022-09" db="EMBL/GenBank/DDBJ databases">
        <title>Xylan utilization by haloarchaea-nanohaloarchaea associations.</title>
        <authorList>
            <person name="Yakimov M."/>
        </authorList>
    </citation>
    <scope>NUCLEOTIDE SEQUENCE [LARGE SCALE GENOMIC DNA]</scope>
    <source>
        <strain evidence="8 9">SVXNc</strain>
    </source>
</reference>
<evidence type="ECO:0000313" key="9">
    <source>
        <dbReference type="Proteomes" id="UP001218034"/>
    </source>
</evidence>
<dbReference type="PANTHER" id="PTHR43694:SF1">
    <property type="entry name" value="RIBONUCLEASE J"/>
    <property type="match status" value="1"/>
</dbReference>
<keyword evidence="3" id="KW-0378">Hydrolase</keyword>
<evidence type="ECO:0000256" key="5">
    <source>
        <dbReference type="ARBA" id="ARBA00022839"/>
    </source>
</evidence>
<dbReference type="PANTHER" id="PTHR43694">
    <property type="entry name" value="RIBONUCLEASE J"/>
    <property type="match status" value="1"/>
</dbReference>
<evidence type="ECO:0000313" key="8">
    <source>
        <dbReference type="EMBL" id="WEL19795.1"/>
    </source>
</evidence>
<keyword evidence="5" id="KW-0269">Exonuclease</keyword>
<sequence>MKVYTLGGYEEVGRNMTAVEVEGEVVIFDMGYDMEEVVNSEGQIDEMTTNQTLETGAIPEDEQLLDKNVVAIVIGHGHLDHVGAIPKLAGAYDNAPIYATPYTMKIIERMIDDDRKNISNEMVTVQKGDETDLTDNLRLEFAHVNHSIPDATLSLLDTPEGYVVYGNDMKIDQSPIIEETTDVERLKEIGEEGVTLMVPGTTRVDSDGRARSEKSVEVELKDVLDSCYQAGGAVIASTFSSQISRLNSLIDANNGRRKIAFVGRSLKEYVKSAEELGLIDTSNIEVVSYFNECDDVMSKVDDNKEDWLVVATGNQGEPGAQMDKISSGTYGFNFEKGDHVIFSSKVIPTPVNEANRHTLEKKMKERGVRIYKGIHTTGHAHREDHRDFIKFLDPENIVPSHGHIQKLGSYVELAREEGYTLEEDIFVSENGREIQIN</sequence>
<keyword evidence="1" id="KW-0540">Nuclease</keyword>
<dbReference type="SUPFAM" id="SSF56281">
    <property type="entry name" value="Metallo-hydrolase/oxidoreductase"/>
    <property type="match status" value="1"/>
</dbReference>
<gene>
    <name evidence="8" type="primary">rnjA</name>
    <name evidence="8" type="ORF">SVXNc_0788</name>
</gene>
<evidence type="ECO:0000256" key="4">
    <source>
        <dbReference type="ARBA" id="ARBA00022833"/>
    </source>
</evidence>
<evidence type="ECO:0000259" key="7">
    <source>
        <dbReference type="SMART" id="SM00849"/>
    </source>
</evidence>
<feature type="domain" description="Metallo-beta-lactamase" evidence="7">
    <location>
        <begin position="13"/>
        <end position="220"/>
    </location>
</feature>
<keyword evidence="6" id="KW-0694">RNA-binding</keyword>
<proteinExistence type="predicted"/>